<dbReference type="Pfam" id="PF02321">
    <property type="entry name" value="OEP"/>
    <property type="match status" value="2"/>
</dbReference>
<evidence type="ECO:0000256" key="4">
    <source>
        <dbReference type="ARBA" id="ARBA00022452"/>
    </source>
</evidence>
<evidence type="ECO:0000256" key="3">
    <source>
        <dbReference type="ARBA" id="ARBA00022448"/>
    </source>
</evidence>
<evidence type="ECO:0000256" key="7">
    <source>
        <dbReference type="ARBA" id="ARBA00023237"/>
    </source>
</evidence>
<protein>
    <submittedName>
        <fullName evidence="9">TolC family protein</fullName>
    </submittedName>
</protein>
<keyword evidence="7" id="KW-0998">Cell outer membrane</keyword>
<keyword evidence="4" id="KW-1134">Transmembrane beta strand</keyword>
<gene>
    <name evidence="9" type="ORF">LZC95_46395</name>
</gene>
<dbReference type="EMBL" id="CP089982">
    <property type="protein sequence ID" value="WXA93873.1"/>
    <property type="molecule type" value="Genomic_DNA"/>
</dbReference>
<dbReference type="Proteomes" id="UP001379533">
    <property type="component" value="Chromosome"/>
</dbReference>
<dbReference type="SUPFAM" id="SSF56954">
    <property type="entry name" value="Outer membrane efflux proteins (OEP)"/>
    <property type="match status" value="1"/>
</dbReference>
<dbReference type="InterPro" id="IPR003423">
    <property type="entry name" value="OMP_efflux"/>
</dbReference>
<name>A0ABZ2K592_9BACT</name>
<evidence type="ECO:0000313" key="9">
    <source>
        <dbReference type="EMBL" id="WXA93873.1"/>
    </source>
</evidence>
<sequence length="445" mass="47490">MRPKTWYAALLTAFSMAQTAPVHAQDGYALTLPGALALARTRGAEIQAARARARAADASADAALAGYLPSLSGQGSLGQTWSRTASPTPTPPGPDVIYRGQHRQLDASAALRWTAFDFWQTPSLVGAARSDARASFQQVKAAANETARLVASAFLTAAYDDLLVENAKTTTRVRERHAAITHGLVASGIRPSVEEARARVELELARLETIDAERQAAQDKVRLATFLLIPPTTPFELVRPQVLPAVSQQPREAAAQAVTRRPEVGASAEQVHARESSLLAAKVARLPTIGAALDASHRAQLGESDPTPIYTKETYLTAQVTVSVPLFDWRVWGQVPVARGQLDAAQAERDATVARVRGEAAEAAYGVQAAHLVLEQSKSTRELAGATLAVMEARYQAGLVTSTDLFDAAARDAEARRGLIRAELGVALAVVQALATTYRMGELER</sequence>
<keyword evidence="6" id="KW-0472">Membrane</keyword>
<keyword evidence="5" id="KW-0812">Transmembrane</keyword>
<evidence type="ECO:0000256" key="5">
    <source>
        <dbReference type="ARBA" id="ARBA00022692"/>
    </source>
</evidence>
<reference evidence="9 10" key="1">
    <citation type="submission" date="2021-12" db="EMBL/GenBank/DDBJ databases">
        <title>Discovery of the Pendulisporaceae a myxobacterial family with distinct sporulation behavior and unique specialized metabolism.</title>
        <authorList>
            <person name="Garcia R."/>
            <person name="Popoff A."/>
            <person name="Bader C.D."/>
            <person name="Loehr J."/>
            <person name="Walesch S."/>
            <person name="Walt C."/>
            <person name="Boldt J."/>
            <person name="Bunk B."/>
            <person name="Haeckl F.J.F.P.J."/>
            <person name="Gunesch A.P."/>
            <person name="Birkelbach J."/>
            <person name="Nuebel U."/>
            <person name="Pietschmann T."/>
            <person name="Bach T."/>
            <person name="Mueller R."/>
        </authorList>
    </citation>
    <scope>NUCLEOTIDE SEQUENCE [LARGE SCALE GENOMIC DNA]</scope>
    <source>
        <strain evidence="9 10">MSr12523</strain>
    </source>
</reference>
<comment type="similarity">
    <text evidence="2">Belongs to the outer membrane factor (OMF) (TC 1.B.17) family.</text>
</comment>
<evidence type="ECO:0000256" key="2">
    <source>
        <dbReference type="ARBA" id="ARBA00007613"/>
    </source>
</evidence>
<keyword evidence="3" id="KW-0813">Transport</keyword>
<dbReference type="InterPro" id="IPR051906">
    <property type="entry name" value="TolC-like"/>
</dbReference>
<comment type="subcellular location">
    <subcellularLocation>
        <location evidence="1">Cell outer membrane</location>
    </subcellularLocation>
</comment>
<keyword evidence="10" id="KW-1185">Reference proteome</keyword>
<dbReference type="PANTHER" id="PTHR30026">
    <property type="entry name" value="OUTER MEMBRANE PROTEIN TOLC"/>
    <property type="match status" value="1"/>
</dbReference>
<proteinExistence type="inferred from homology"/>
<dbReference type="RefSeq" id="WP_394844473.1">
    <property type="nucleotide sequence ID" value="NZ_CP089982.1"/>
</dbReference>
<accession>A0ABZ2K592</accession>
<feature type="signal peptide" evidence="8">
    <location>
        <begin position="1"/>
        <end position="24"/>
    </location>
</feature>
<dbReference type="PANTHER" id="PTHR30026:SF20">
    <property type="entry name" value="OUTER MEMBRANE PROTEIN TOLC"/>
    <property type="match status" value="1"/>
</dbReference>
<organism evidence="9 10">
    <name type="scientific">Pendulispora brunnea</name>
    <dbReference type="NCBI Taxonomy" id="2905690"/>
    <lineage>
        <taxon>Bacteria</taxon>
        <taxon>Pseudomonadati</taxon>
        <taxon>Myxococcota</taxon>
        <taxon>Myxococcia</taxon>
        <taxon>Myxococcales</taxon>
        <taxon>Sorangiineae</taxon>
        <taxon>Pendulisporaceae</taxon>
        <taxon>Pendulispora</taxon>
    </lineage>
</organism>
<dbReference type="Gene3D" id="1.20.1600.10">
    <property type="entry name" value="Outer membrane efflux proteins (OEP)"/>
    <property type="match status" value="1"/>
</dbReference>
<evidence type="ECO:0000256" key="6">
    <source>
        <dbReference type="ARBA" id="ARBA00023136"/>
    </source>
</evidence>
<evidence type="ECO:0000313" key="10">
    <source>
        <dbReference type="Proteomes" id="UP001379533"/>
    </source>
</evidence>
<evidence type="ECO:0000256" key="1">
    <source>
        <dbReference type="ARBA" id="ARBA00004442"/>
    </source>
</evidence>
<feature type="chain" id="PRO_5047550540" evidence="8">
    <location>
        <begin position="25"/>
        <end position="445"/>
    </location>
</feature>
<evidence type="ECO:0000256" key="8">
    <source>
        <dbReference type="SAM" id="SignalP"/>
    </source>
</evidence>
<keyword evidence="8" id="KW-0732">Signal</keyword>